<gene>
    <name evidence="1" type="ORF">HNR50_000624</name>
</gene>
<dbReference type="SUPFAM" id="SSF50044">
    <property type="entry name" value="SH3-domain"/>
    <property type="match status" value="1"/>
</dbReference>
<dbReference type="PROSITE" id="PS51257">
    <property type="entry name" value="PROKAR_LIPOPROTEIN"/>
    <property type="match status" value="1"/>
</dbReference>
<evidence type="ECO:0008006" key="3">
    <source>
        <dbReference type="Google" id="ProtNLM"/>
    </source>
</evidence>
<keyword evidence="2" id="KW-1185">Reference proteome</keyword>
<protein>
    <recommendedName>
        <fullName evidence="3">SH3 domain-containing protein</fullName>
    </recommendedName>
</protein>
<dbReference type="EMBL" id="JACHGJ010000001">
    <property type="protein sequence ID" value="MBB6478991.1"/>
    <property type="molecule type" value="Genomic_DNA"/>
</dbReference>
<evidence type="ECO:0000313" key="2">
    <source>
        <dbReference type="Proteomes" id="UP000587760"/>
    </source>
</evidence>
<dbReference type="RefSeq" id="WP_184743593.1">
    <property type="nucleotide sequence ID" value="NZ_JACHGJ010000001.1"/>
</dbReference>
<accession>A0A841R6H5</accession>
<sequence>MKRLIIALMALFIVSCSEETLKEDIAMPSTPMLTASSRWGVVSSSYIRITDENDRLNNIIATLRKGDILEVLSRESDRENGSSGYWYEVRAGEIHGVVPEGMIDLYDSREKAENASKQM</sequence>
<dbReference type="InterPro" id="IPR036028">
    <property type="entry name" value="SH3-like_dom_sf"/>
</dbReference>
<evidence type="ECO:0000313" key="1">
    <source>
        <dbReference type="EMBL" id="MBB6478991.1"/>
    </source>
</evidence>
<proteinExistence type="predicted"/>
<dbReference type="AlphaFoldDB" id="A0A841R6H5"/>
<name>A0A841R6H5_9SPIO</name>
<reference evidence="1 2" key="1">
    <citation type="submission" date="2020-08" db="EMBL/GenBank/DDBJ databases">
        <title>Genomic Encyclopedia of Type Strains, Phase IV (KMG-IV): sequencing the most valuable type-strain genomes for metagenomic binning, comparative biology and taxonomic classification.</title>
        <authorList>
            <person name="Goeker M."/>
        </authorList>
    </citation>
    <scope>NUCLEOTIDE SEQUENCE [LARGE SCALE GENOMIC DNA]</scope>
    <source>
        <strain evidence="1 2">DSM 2461</strain>
    </source>
</reference>
<comment type="caution">
    <text evidence="1">The sequence shown here is derived from an EMBL/GenBank/DDBJ whole genome shotgun (WGS) entry which is preliminary data.</text>
</comment>
<organism evidence="1 2">
    <name type="scientific">Spirochaeta isovalerica</name>
    <dbReference type="NCBI Taxonomy" id="150"/>
    <lineage>
        <taxon>Bacteria</taxon>
        <taxon>Pseudomonadati</taxon>
        <taxon>Spirochaetota</taxon>
        <taxon>Spirochaetia</taxon>
        <taxon>Spirochaetales</taxon>
        <taxon>Spirochaetaceae</taxon>
        <taxon>Spirochaeta</taxon>
    </lineage>
</organism>
<dbReference type="Proteomes" id="UP000587760">
    <property type="component" value="Unassembled WGS sequence"/>
</dbReference>